<feature type="transmembrane region" description="Helical" evidence="1">
    <location>
        <begin position="32"/>
        <end position="50"/>
    </location>
</feature>
<keyword evidence="1" id="KW-1133">Transmembrane helix</keyword>
<dbReference type="Proteomes" id="UP000229897">
    <property type="component" value="Chromosome"/>
</dbReference>
<sequence length="88" mass="9216">MLFALALILTLLSAVCCNFSTPRAEPRLPAALGWALGAAPLLLAVVILAARASTFTAILTVLTIWMIALPLVGVLRAVRRARAGRAHG</sequence>
<evidence type="ECO:0000313" key="3">
    <source>
        <dbReference type="Proteomes" id="UP000229897"/>
    </source>
</evidence>
<accession>A0A2D2DNF1</accession>
<reference evidence="2" key="1">
    <citation type="submission" date="2017-10" db="EMBL/GenBank/DDBJ databases">
        <title>Massilia psychrophilum sp. nov., a novel purple-pigmented bacterium isolated from Tianshan glacier, Xinjiang Municipality, China.</title>
        <authorList>
            <person name="Wang H."/>
        </authorList>
    </citation>
    <scope>NUCLEOTIDE SEQUENCE [LARGE SCALE GENOMIC DNA]</scope>
    <source>
        <strain evidence="2">B2</strain>
    </source>
</reference>
<keyword evidence="3" id="KW-1185">Reference proteome</keyword>
<name>A0A2D2DNF1_9BURK</name>
<feature type="transmembrane region" description="Helical" evidence="1">
    <location>
        <begin position="57"/>
        <end position="78"/>
    </location>
</feature>
<evidence type="ECO:0000313" key="2">
    <source>
        <dbReference type="EMBL" id="ATQ76479.1"/>
    </source>
</evidence>
<keyword evidence="1" id="KW-0812">Transmembrane</keyword>
<dbReference type="RefSeq" id="WP_099877442.1">
    <property type="nucleotide sequence ID" value="NZ_CP024608.1"/>
</dbReference>
<dbReference type="AlphaFoldDB" id="A0A2D2DNF1"/>
<keyword evidence="1" id="KW-0472">Membrane</keyword>
<evidence type="ECO:0000256" key="1">
    <source>
        <dbReference type="SAM" id="Phobius"/>
    </source>
</evidence>
<protein>
    <submittedName>
        <fullName evidence="2">Uncharacterized protein</fullName>
    </submittedName>
</protein>
<organism evidence="2 3">
    <name type="scientific">Massilia violaceinigra</name>
    <dbReference type="NCBI Taxonomy" id="2045208"/>
    <lineage>
        <taxon>Bacteria</taxon>
        <taxon>Pseudomonadati</taxon>
        <taxon>Pseudomonadota</taxon>
        <taxon>Betaproteobacteria</taxon>
        <taxon>Burkholderiales</taxon>
        <taxon>Oxalobacteraceae</taxon>
        <taxon>Telluria group</taxon>
        <taxon>Massilia</taxon>
    </lineage>
</organism>
<proteinExistence type="predicted"/>
<dbReference type="EMBL" id="CP024608">
    <property type="protein sequence ID" value="ATQ76479.1"/>
    <property type="molecule type" value="Genomic_DNA"/>
</dbReference>
<gene>
    <name evidence="2" type="ORF">CR152_19595</name>
</gene>
<dbReference type="KEGG" id="mass:CR152_19595"/>